<dbReference type="RefSeq" id="WP_336498051.1">
    <property type="nucleotide sequence ID" value="NZ_JBAWSY010000009.1"/>
</dbReference>
<reference evidence="2 3" key="1">
    <citation type="submission" date="2024-01" db="EMBL/GenBank/DDBJ databases">
        <title>Seven novel Bacillus-like species.</title>
        <authorList>
            <person name="Liu G."/>
        </authorList>
    </citation>
    <scope>NUCLEOTIDE SEQUENCE [LARGE SCALE GENOMIC DNA]</scope>
    <source>
        <strain evidence="2 3">FJAT-51614</strain>
    </source>
</reference>
<organism evidence="2 3">
    <name type="scientific">Psychrobacillus mangrovi</name>
    <dbReference type="NCBI Taxonomy" id="3117745"/>
    <lineage>
        <taxon>Bacteria</taxon>
        <taxon>Bacillati</taxon>
        <taxon>Bacillota</taxon>
        <taxon>Bacilli</taxon>
        <taxon>Bacillales</taxon>
        <taxon>Bacillaceae</taxon>
        <taxon>Psychrobacillus</taxon>
    </lineage>
</organism>
<evidence type="ECO:0008006" key="4">
    <source>
        <dbReference type="Google" id="ProtNLM"/>
    </source>
</evidence>
<keyword evidence="1" id="KW-0472">Membrane</keyword>
<keyword evidence="1" id="KW-1133">Transmembrane helix</keyword>
<gene>
    <name evidence="2" type="ORF">WAX74_12670</name>
</gene>
<accession>A0ABU8F664</accession>
<dbReference type="EMBL" id="JBAWSY010000009">
    <property type="protein sequence ID" value="MEI4770490.1"/>
    <property type="molecule type" value="Genomic_DNA"/>
</dbReference>
<dbReference type="Proteomes" id="UP001364890">
    <property type="component" value="Unassembled WGS sequence"/>
</dbReference>
<name>A0ABU8F664_9BACI</name>
<keyword evidence="3" id="KW-1185">Reference proteome</keyword>
<sequence>MPVKIERGVKIGDNNAIGDNASVKISENNAPIGNGSIDIKSSLDSKAEKRPWFGKHPWLSAIICSLIASIILLQNWSQLFTFIEKLFNK</sequence>
<feature type="transmembrane region" description="Helical" evidence="1">
    <location>
        <begin position="58"/>
        <end position="76"/>
    </location>
</feature>
<keyword evidence="1" id="KW-0812">Transmembrane</keyword>
<proteinExistence type="predicted"/>
<evidence type="ECO:0000313" key="2">
    <source>
        <dbReference type="EMBL" id="MEI4770490.1"/>
    </source>
</evidence>
<evidence type="ECO:0000256" key="1">
    <source>
        <dbReference type="SAM" id="Phobius"/>
    </source>
</evidence>
<comment type="caution">
    <text evidence="2">The sequence shown here is derived from an EMBL/GenBank/DDBJ whole genome shotgun (WGS) entry which is preliminary data.</text>
</comment>
<evidence type="ECO:0000313" key="3">
    <source>
        <dbReference type="Proteomes" id="UP001364890"/>
    </source>
</evidence>
<protein>
    <recommendedName>
        <fullName evidence="4">Serine acetyltransferase</fullName>
    </recommendedName>
</protein>